<feature type="domain" description="Spore germination GerAC-like C-terminal" evidence="8">
    <location>
        <begin position="204"/>
        <end position="360"/>
    </location>
</feature>
<feature type="domain" description="Spore germination protein N-terminal" evidence="9">
    <location>
        <begin position="23"/>
        <end position="192"/>
    </location>
</feature>
<dbReference type="PROSITE" id="PS51257">
    <property type="entry name" value="PROKAR_LIPOPROTEIN"/>
    <property type="match status" value="1"/>
</dbReference>
<dbReference type="InterPro" id="IPR057336">
    <property type="entry name" value="GerAC_N"/>
</dbReference>
<dbReference type="InterPro" id="IPR046953">
    <property type="entry name" value="Spore_GerAC-like_C"/>
</dbReference>
<evidence type="ECO:0000313" key="10">
    <source>
        <dbReference type="EMBL" id="AYQ72251.1"/>
    </source>
</evidence>
<dbReference type="PANTHER" id="PTHR35789:SF1">
    <property type="entry name" value="SPORE GERMINATION PROTEIN B3"/>
    <property type="match status" value="1"/>
</dbReference>
<evidence type="ECO:0000256" key="5">
    <source>
        <dbReference type="ARBA" id="ARBA00023136"/>
    </source>
</evidence>
<dbReference type="GO" id="GO:0016020">
    <property type="term" value="C:membrane"/>
    <property type="evidence" value="ECO:0007669"/>
    <property type="project" value="UniProtKB-SubCell"/>
</dbReference>
<sequence>MRKILLSLVAAVSLLLGSGCGLKDIDKRFFVIVVGIDKGDSSLFKVTLKLAIPSPRTEPGEAKFQTISQEADSIAEAVRLMKSKVDKEFDFGQAKDIVIGKSFADTHEIGHSLDFFFRRRDIQEIANVSIGEPDAATVINAKPLSERLPGNSLILAFSDEGTESPYIIKTPLFDYYRRIFDLGKDPYLPIIRALEETFVINRVAILKTNYKRLELNPDETAALNQLARGYKRFVIKSPPNEPRLTFSSTRLKSTYKILTPKNGDPVIRFHIRVDVEAEESEEKLFEKNWHDLERLAATQLKDQYLELLTKLQKHGVDPIGFGIRYRATRHEKSKEYENWRKIYPNVRFDIRVAVHFRGTGIIK</sequence>
<dbReference type="AlphaFoldDB" id="A0A3G3JWM3"/>
<dbReference type="KEGG" id="coh:EAV92_06520"/>
<dbReference type="InterPro" id="IPR008844">
    <property type="entry name" value="Spore_GerAC-like"/>
</dbReference>
<dbReference type="NCBIfam" id="TIGR02887">
    <property type="entry name" value="spore_ger_x_C"/>
    <property type="match status" value="1"/>
</dbReference>
<gene>
    <name evidence="10" type="ORF">EAV92_06520</name>
</gene>
<comment type="similarity">
    <text evidence="2">Belongs to the GerABKC lipoprotein family.</text>
</comment>
<dbReference type="Pfam" id="PF25198">
    <property type="entry name" value="Spore_GerAC_N"/>
    <property type="match status" value="1"/>
</dbReference>
<accession>A0A3G3JWM3</accession>
<evidence type="ECO:0000256" key="2">
    <source>
        <dbReference type="ARBA" id="ARBA00007886"/>
    </source>
</evidence>
<dbReference type="Pfam" id="PF05504">
    <property type="entry name" value="Spore_GerAC"/>
    <property type="match status" value="1"/>
</dbReference>
<organism evidence="10 11">
    <name type="scientific">Cohnella candidum</name>
    <dbReference type="NCBI Taxonomy" id="2674991"/>
    <lineage>
        <taxon>Bacteria</taxon>
        <taxon>Bacillati</taxon>
        <taxon>Bacillota</taxon>
        <taxon>Bacilli</taxon>
        <taxon>Bacillales</taxon>
        <taxon>Paenibacillaceae</taxon>
        <taxon>Cohnella</taxon>
    </lineage>
</organism>
<proteinExistence type="inferred from homology"/>
<keyword evidence="7" id="KW-0449">Lipoprotein</keyword>
<dbReference type="EMBL" id="CP033433">
    <property type="protein sequence ID" value="AYQ72251.1"/>
    <property type="molecule type" value="Genomic_DNA"/>
</dbReference>
<dbReference type="GO" id="GO:0009847">
    <property type="term" value="P:spore germination"/>
    <property type="evidence" value="ECO:0007669"/>
    <property type="project" value="InterPro"/>
</dbReference>
<evidence type="ECO:0000256" key="7">
    <source>
        <dbReference type="ARBA" id="ARBA00023288"/>
    </source>
</evidence>
<comment type="subcellular location">
    <subcellularLocation>
        <location evidence="1">Membrane</location>
        <topology evidence="1">Lipid-anchor</topology>
    </subcellularLocation>
</comment>
<evidence type="ECO:0000313" key="11">
    <source>
        <dbReference type="Proteomes" id="UP000269097"/>
    </source>
</evidence>
<protein>
    <submittedName>
        <fullName evidence="10">Ger(X)C family spore germination protein</fullName>
    </submittedName>
</protein>
<evidence type="ECO:0000256" key="3">
    <source>
        <dbReference type="ARBA" id="ARBA00022544"/>
    </source>
</evidence>
<keyword evidence="4" id="KW-0732">Signal</keyword>
<evidence type="ECO:0000259" key="9">
    <source>
        <dbReference type="Pfam" id="PF25198"/>
    </source>
</evidence>
<reference evidence="10 11" key="1">
    <citation type="submission" date="2018-10" db="EMBL/GenBank/DDBJ databases">
        <title>Genome Sequence of Cohnella sp.</title>
        <authorList>
            <person name="Srinivasan S."/>
            <person name="Kim M.K."/>
        </authorList>
    </citation>
    <scope>NUCLEOTIDE SEQUENCE [LARGE SCALE GENOMIC DNA]</scope>
    <source>
        <strain evidence="10 11">18JY8-7</strain>
    </source>
</reference>
<evidence type="ECO:0000256" key="6">
    <source>
        <dbReference type="ARBA" id="ARBA00023139"/>
    </source>
</evidence>
<keyword evidence="3" id="KW-0309">Germination</keyword>
<evidence type="ECO:0000256" key="4">
    <source>
        <dbReference type="ARBA" id="ARBA00022729"/>
    </source>
</evidence>
<dbReference type="RefSeq" id="WP_123040311.1">
    <property type="nucleotide sequence ID" value="NZ_CP033433.1"/>
</dbReference>
<dbReference type="Gene3D" id="3.30.300.210">
    <property type="entry name" value="Nutrient germinant receptor protein C, domain 3"/>
    <property type="match status" value="1"/>
</dbReference>
<evidence type="ECO:0000256" key="1">
    <source>
        <dbReference type="ARBA" id="ARBA00004635"/>
    </source>
</evidence>
<dbReference type="InterPro" id="IPR038501">
    <property type="entry name" value="Spore_GerAC_C_sf"/>
</dbReference>
<keyword evidence="11" id="KW-1185">Reference proteome</keyword>
<keyword evidence="5" id="KW-0472">Membrane</keyword>
<dbReference type="PANTHER" id="PTHR35789">
    <property type="entry name" value="SPORE GERMINATION PROTEIN B3"/>
    <property type="match status" value="1"/>
</dbReference>
<keyword evidence="6" id="KW-0564">Palmitate</keyword>
<evidence type="ECO:0000259" key="8">
    <source>
        <dbReference type="Pfam" id="PF05504"/>
    </source>
</evidence>
<name>A0A3G3JWM3_9BACL</name>
<dbReference type="Proteomes" id="UP000269097">
    <property type="component" value="Chromosome"/>
</dbReference>